<evidence type="ECO:0000256" key="7">
    <source>
        <dbReference type="PROSITE-ProRule" id="PRU00418"/>
    </source>
</evidence>
<dbReference type="KEGG" id="has:Halsa_0143"/>
<dbReference type="PROSITE" id="PS51095">
    <property type="entry name" value="PTS_EIIA_TYPE_3"/>
    <property type="match status" value="1"/>
</dbReference>
<dbReference type="SUPFAM" id="SSF46973">
    <property type="entry name" value="Enzyme IIa from lactose specific PTS, IIa-lac"/>
    <property type="match status" value="1"/>
</dbReference>
<dbReference type="GO" id="GO:0009401">
    <property type="term" value="P:phosphoenolpyruvate-dependent sugar phosphotransferase system"/>
    <property type="evidence" value="ECO:0007669"/>
    <property type="project" value="UniProtKB-KW"/>
</dbReference>
<reference evidence="8 9" key="2">
    <citation type="journal article" date="2011" name="J. Bacteriol.">
        <title>Complete Genome Sequence of the Haloalkaliphilic, Hydrogen Producing Halanaerobium hydrogenoformans.</title>
        <authorList>
            <person name="Brown S.D."/>
            <person name="Begemann M.B."/>
            <person name="Mormile M.R."/>
            <person name="Wall J.D."/>
            <person name="Han C.S."/>
            <person name="Goodwin L.A."/>
            <person name="Pitluck S."/>
            <person name="Land M.L."/>
            <person name="Hauser L.J."/>
            <person name="Elias D.A."/>
        </authorList>
    </citation>
    <scope>NUCLEOTIDE SEQUENCE [LARGE SCALE GENOMIC DNA]</scope>
    <source>
        <strain evidence="9">sapolanicus</strain>
    </source>
</reference>
<keyword evidence="1" id="KW-0813">Transport</keyword>
<dbReference type="PANTHER" id="PTHR34382:SF7">
    <property type="entry name" value="PTS SYSTEM N,N'-DIACETYLCHITOBIOSE-SPECIFIC EIIA COMPONENT"/>
    <property type="match status" value="1"/>
</dbReference>
<dbReference type="InterPro" id="IPR003188">
    <property type="entry name" value="PTS_IIA_lac/cel"/>
</dbReference>
<feature type="binding site" evidence="6">
    <location>
        <position position="78"/>
    </location>
    <ligand>
        <name>Mg(2+)</name>
        <dbReference type="ChEBI" id="CHEBI:18420"/>
        <note>ligand shared between all trimeric partners</note>
    </ligand>
</feature>
<dbReference type="AlphaFoldDB" id="E4RNG5"/>
<name>E4RNG5_HALHG</name>
<keyword evidence="4" id="KW-0598">Phosphotransferase system</keyword>
<dbReference type="CDD" id="cd00215">
    <property type="entry name" value="PTS_IIA_lac"/>
    <property type="match status" value="1"/>
</dbReference>
<sequence length="113" mass="12846">MDYEQLVFTIISNAGDGKSFIFEALSHARNGEFNLAEEKLEAANDSLNKAHDKQTNLLTQEAKGDKTEIGLLMIHAQDHLMNALLAKDLVEEMIETQKQLHELRNQRRQKEIG</sequence>
<evidence type="ECO:0000313" key="9">
    <source>
        <dbReference type="Proteomes" id="UP000007434"/>
    </source>
</evidence>
<keyword evidence="9" id="KW-1185">Reference proteome</keyword>
<evidence type="ECO:0000256" key="4">
    <source>
        <dbReference type="ARBA" id="ARBA00022683"/>
    </source>
</evidence>
<keyword evidence="2" id="KW-0762">Sugar transport</keyword>
<feature type="active site" description="Tele-phosphohistidine intermediate" evidence="5">
    <location>
        <position position="75"/>
    </location>
</feature>
<dbReference type="STRING" id="656519.Halsa_0143"/>
<evidence type="ECO:0000256" key="3">
    <source>
        <dbReference type="ARBA" id="ARBA00022679"/>
    </source>
</evidence>
<comment type="cofactor">
    <cofactor evidence="6">
        <name>Mg(2+)</name>
        <dbReference type="ChEBI" id="CHEBI:18420"/>
    </cofactor>
    <text evidence="6">Binds 1 Mg(2+) ion per trimer.</text>
</comment>
<evidence type="ECO:0000256" key="5">
    <source>
        <dbReference type="PIRSR" id="PIRSR000699-1"/>
    </source>
</evidence>
<keyword evidence="6" id="KW-0479">Metal-binding</keyword>
<protein>
    <submittedName>
        <fullName evidence="8">Phosphotransferase system PTS lactose/cellobiose-specific IIA subunit</fullName>
    </submittedName>
</protein>
<dbReference type="OrthoDB" id="389577at2"/>
<dbReference type="GO" id="GO:0046872">
    <property type="term" value="F:metal ion binding"/>
    <property type="evidence" value="ECO:0007669"/>
    <property type="project" value="UniProtKB-KW"/>
</dbReference>
<dbReference type="EMBL" id="CP002304">
    <property type="protein sequence ID" value="ADQ13633.1"/>
    <property type="molecule type" value="Genomic_DNA"/>
</dbReference>
<keyword evidence="3" id="KW-0808">Transferase</keyword>
<dbReference type="GO" id="GO:0016740">
    <property type="term" value="F:transferase activity"/>
    <property type="evidence" value="ECO:0007669"/>
    <property type="project" value="UniProtKB-KW"/>
</dbReference>
<evidence type="ECO:0000256" key="1">
    <source>
        <dbReference type="ARBA" id="ARBA00022448"/>
    </source>
</evidence>
<gene>
    <name evidence="8" type="ordered locus">Halsa_0143</name>
</gene>
<reference evidence="8 9" key="1">
    <citation type="submission" date="2010-11" db="EMBL/GenBank/DDBJ databases">
        <title>Complete sequence of Halanaerobium sp. sapolanicus.</title>
        <authorList>
            <consortium name="US DOE Joint Genome Institute"/>
            <person name="Lucas S."/>
            <person name="Copeland A."/>
            <person name="Lapidus A."/>
            <person name="Cheng J.-F."/>
            <person name="Bruce D."/>
            <person name="Goodwin L."/>
            <person name="Pitluck S."/>
            <person name="Davenport K."/>
            <person name="Detter J.C."/>
            <person name="Han C."/>
            <person name="Tapia R."/>
            <person name="Land M."/>
            <person name="Hauser L."/>
            <person name="Jeffries C."/>
            <person name="Kyrpides N."/>
            <person name="Ivanova N."/>
            <person name="Mikhailova N."/>
            <person name="Begemann M.B."/>
            <person name="Mormile M.R."/>
            <person name="Wall J.D."/>
            <person name="Elias D.A."/>
            <person name="Woyke T."/>
        </authorList>
    </citation>
    <scope>NUCLEOTIDE SEQUENCE [LARGE SCALE GENOMIC DNA]</scope>
    <source>
        <strain evidence="9">sapolanicus</strain>
    </source>
</reference>
<evidence type="ECO:0000256" key="2">
    <source>
        <dbReference type="ARBA" id="ARBA00022597"/>
    </source>
</evidence>
<feature type="modified residue" description="Phosphohistidine; by HPr" evidence="7">
    <location>
        <position position="75"/>
    </location>
</feature>
<dbReference type="Pfam" id="PF02255">
    <property type="entry name" value="PTS_IIA"/>
    <property type="match status" value="1"/>
</dbReference>
<dbReference type="InterPro" id="IPR036542">
    <property type="entry name" value="PTS_IIA_lac/cel_sf"/>
</dbReference>
<dbReference type="RefSeq" id="WP_013404739.1">
    <property type="nucleotide sequence ID" value="NC_014654.1"/>
</dbReference>
<dbReference type="PANTHER" id="PTHR34382">
    <property type="entry name" value="PTS SYSTEM N,N'-DIACETYLCHITOBIOSE-SPECIFIC EIIA COMPONENT"/>
    <property type="match status" value="1"/>
</dbReference>
<dbReference type="eggNOG" id="COG1447">
    <property type="taxonomic scope" value="Bacteria"/>
</dbReference>
<dbReference type="PIRSF" id="PIRSF000699">
    <property type="entry name" value="PTS_IILac_III"/>
    <property type="match status" value="1"/>
</dbReference>
<evidence type="ECO:0000313" key="8">
    <source>
        <dbReference type="EMBL" id="ADQ13633.1"/>
    </source>
</evidence>
<proteinExistence type="predicted"/>
<accession>E4RNG5</accession>
<dbReference type="Proteomes" id="UP000007434">
    <property type="component" value="Chromosome"/>
</dbReference>
<dbReference type="Gene3D" id="1.20.58.80">
    <property type="entry name" value="Phosphotransferase system, lactose/cellobiose-type IIA subunit"/>
    <property type="match status" value="1"/>
</dbReference>
<dbReference type="HOGENOM" id="CLU_152490_1_0_9"/>
<organism evidence="8 9">
    <name type="scientific">Halanaerobium hydrogeniformans</name>
    <name type="common">Halanaerobium sp. (strain sapolanicus)</name>
    <dbReference type="NCBI Taxonomy" id="656519"/>
    <lineage>
        <taxon>Bacteria</taxon>
        <taxon>Bacillati</taxon>
        <taxon>Bacillota</taxon>
        <taxon>Clostridia</taxon>
        <taxon>Halanaerobiales</taxon>
        <taxon>Halanaerobiaceae</taxon>
        <taxon>Halanaerobium</taxon>
    </lineage>
</organism>
<keyword evidence="6" id="KW-0460">Magnesium</keyword>
<evidence type="ECO:0000256" key="6">
    <source>
        <dbReference type="PIRSR" id="PIRSR000699-2"/>
    </source>
</evidence>